<feature type="transmembrane region" description="Helical" evidence="8">
    <location>
        <begin position="234"/>
        <end position="260"/>
    </location>
</feature>
<keyword evidence="4" id="KW-1003">Cell membrane</keyword>
<feature type="transmembrane region" description="Helical" evidence="8">
    <location>
        <begin position="32"/>
        <end position="52"/>
    </location>
</feature>
<dbReference type="InterPro" id="IPR002549">
    <property type="entry name" value="AI-2E-like"/>
</dbReference>
<evidence type="ECO:0000313" key="9">
    <source>
        <dbReference type="EMBL" id="OGG29243.1"/>
    </source>
</evidence>
<keyword evidence="3" id="KW-0813">Transport</keyword>
<comment type="subcellular location">
    <subcellularLocation>
        <location evidence="1">Cell membrane</location>
        <topology evidence="1">Multi-pass membrane protein</topology>
    </subcellularLocation>
</comment>
<dbReference type="GO" id="GO:0055085">
    <property type="term" value="P:transmembrane transport"/>
    <property type="evidence" value="ECO:0007669"/>
    <property type="project" value="TreeGrafter"/>
</dbReference>
<comment type="caution">
    <text evidence="9">The sequence shown here is derived from an EMBL/GenBank/DDBJ whole genome shotgun (WGS) entry which is preliminary data.</text>
</comment>
<accession>A0A1F6AXI7</accession>
<comment type="similarity">
    <text evidence="2">Belongs to the autoinducer-2 exporter (AI-2E) (TC 2.A.86) family.</text>
</comment>
<evidence type="ECO:0000256" key="6">
    <source>
        <dbReference type="ARBA" id="ARBA00022989"/>
    </source>
</evidence>
<evidence type="ECO:0000313" key="10">
    <source>
        <dbReference type="Proteomes" id="UP000176450"/>
    </source>
</evidence>
<evidence type="ECO:0000256" key="4">
    <source>
        <dbReference type="ARBA" id="ARBA00022475"/>
    </source>
</evidence>
<protein>
    <recommendedName>
        <fullName evidence="11">AI-2E family transporter</fullName>
    </recommendedName>
</protein>
<feature type="transmembrane region" description="Helical" evidence="8">
    <location>
        <begin position="130"/>
        <end position="151"/>
    </location>
</feature>
<evidence type="ECO:0000256" key="1">
    <source>
        <dbReference type="ARBA" id="ARBA00004651"/>
    </source>
</evidence>
<evidence type="ECO:0000256" key="7">
    <source>
        <dbReference type="ARBA" id="ARBA00023136"/>
    </source>
</evidence>
<dbReference type="GO" id="GO:0005886">
    <property type="term" value="C:plasma membrane"/>
    <property type="evidence" value="ECO:0007669"/>
    <property type="project" value="UniProtKB-SubCell"/>
</dbReference>
<proteinExistence type="inferred from homology"/>
<feature type="transmembrane region" description="Helical" evidence="8">
    <location>
        <begin position="191"/>
        <end position="214"/>
    </location>
</feature>
<name>A0A1F6AXI7_9BACT</name>
<reference evidence="9 10" key="1">
    <citation type="journal article" date="2016" name="Nat. Commun.">
        <title>Thousands of microbial genomes shed light on interconnected biogeochemical processes in an aquifer system.</title>
        <authorList>
            <person name="Anantharaman K."/>
            <person name="Brown C.T."/>
            <person name="Hug L.A."/>
            <person name="Sharon I."/>
            <person name="Castelle C.J."/>
            <person name="Probst A.J."/>
            <person name="Thomas B.C."/>
            <person name="Singh A."/>
            <person name="Wilkins M.J."/>
            <person name="Karaoz U."/>
            <person name="Brodie E.L."/>
            <person name="Williams K.H."/>
            <person name="Hubbard S.S."/>
            <person name="Banfield J.F."/>
        </authorList>
    </citation>
    <scope>NUCLEOTIDE SEQUENCE [LARGE SCALE GENOMIC DNA]</scope>
</reference>
<dbReference type="AlphaFoldDB" id="A0A1F6AXI7"/>
<keyword evidence="6 8" id="KW-1133">Transmembrane helix</keyword>
<evidence type="ECO:0000256" key="5">
    <source>
        <dbReference type="ARBA" id="ARBA00022692"/>
    </source>
</evidence>
<feature type="transmembrane region" description="Helical" evidence="8">
    <location>
        <begin position="7"/>
        <end position="26"/>
    </location>
</feature>
<evidence type="ECO:0008006" key="11">
    <source>
        <dbReference type="Google" id="ProtNLM"/>
    </source>
</evidence>
<gene>
    <name evidence="9" type="ORF">A3A63_00205</name>
</gene>
<dbReference type="EMBL" id="MFJX01000076">
    <property type="protein sequence ID" value="OGG29243.1"/>
    <property type="molecule type" value="Genomic_DNA"/>
</dbReference>
<evidence type="ECO:0000256" key="8">
    <source>
        <dbReference type="SAM" id="Phobius"/>
    </source>
</evidence>
<evidence type="ECO:0000256" key="2">
    <source>
        <dbReference type="ARBA" id="ARBA00009773"/>
    </source>
</evidence>
<feature type="transmembrane region" description="Helical" evidence="8">
    <location>
        <begin position="64"/>
        <end position="86"/>
    </location>
</feature>
<dbReference type="PANTHER" id="PTHR21716:SF53">
    <property type="entry name" value="PERMEASE PERM-RELATED"/>
    <property type="match status" value="1"/>
</dbReference>
<dbReference type="PANTHER" id="PTHR21716">
    <property type="entry name" value="TRANSMEMBRANE PROTEIN"/>
    <property type="match status" value="1"/>
</dbReference>
<dbReference type="Pfam" id="PF01594">
    <property type="entry name" value="AI-2E_transport"/>
    <property type="match status" value="1"/>
</dbReference>
<keyword evidence="7 8" id="KW-0472">Membrane</keyword>
<sequence>MNTKIEISIKTVLFAVASVIAIWVLIQIRDILFLLFIAFLLMTAIYPLVLFLERLRIPRVIGILLVYAVVFGFLGASFVSAVPALINQSTRLVAELPGIASRVAPYWNIDVTTISQQVAPIGESVVKVTFGIFSNIISIVTVLAFTFYFLVERQHADEILRSVIGEGAARQVLIIVRAIELRLGAWVRGELLLMSFVGILSFIGLSVLHVEFALPLAILAGLLEVIPIIGPTVAAIPAVLVAFSVSPLLALTVAALYIVIQQVENNILVPIIMKKSVGFAPIMTILSLMIGGRLAGIMGAVLSVPVALVIQELLAEMLSQRAEPVKNPTKNPSKS</sequence>
<organism evidence="9 10">
    <name type="scientific">Candidatus Gottesmanbacteria bacterium RIFCSPLOWO2_01_FULL_46_9</name>
    <dbReference type="NCBI Taxonomy" id="1798394"/>
    <lineage>
        <taxon>Bacteria</taxon>
        <taxon>Candidatus Gottesmaniibacteriota</taxon>
    </lineage>
</organism>
<evidence type="ECO:0000256" key="3">
    <source>
        <dbReference type="ARBA" id="ARBA00022448"/>
    </source>
</evidence>
<keyword evidence="5 8" id="KW-0812">Transmembrane</keyword>
<dbReference type="Proteomes" id="UP000176450">
    <property type="component" value="Unassembled WGS sequence"/>
</dbReference>